<comment type="subcellular location">
    <subcellularLocation>
        <location evidence="2 12">Cytoplasm</location>
    </subcellularLocation>
</comment>
<dbReference type="EC" id="3.5.4.27" evidence="5 12"/>
<dbReference type="UniPathway" id="UPA00562">
    <property type="reaction ID" value="UER00703"/>
</dbReference>
<dbReference type="Gene3D" id="3.10.340.11">
    <property type="entry name" value="Methenyltetrahydromethanopterin Cyclohydrolase, Chain A, domain 1"/>
    <property type="match status" value="1"/>
</dbReference>
<comment type="similarity">
    <text evidence="4 12">Belongs to the MCH family.</text>
</comment>
<dbReference type="Proteomes" id="UP000433050">
    <property type="component" value="Unassembled WGS sequence"/>
</dbReference>
<evidence type="ECO:0000256" key="9">
    <source>
        <dbReference type="ARBA" id="ARBA00022801"/>
    </source>
</evidence>
<dbReference type="SUPFAM" id="SSF56199">
    <property type="entry name" value="Methenyltetrahydromethanopterin cyclohydrolase"/>
    <property type="match status" value="1"/>
</dbReference>
<dbReference type="NCBIfam" id="TIGR03120">
    <property type="entry name" value="one_C_mch"/>
    <property type="match status" value="1"/>
</dbReference>
<evidence type="ECO:0000256" key="7">
    <source>
        <dbReference type="ARBA" id="ARBA00022490"/>
    </source>
</evidence>
<name>A0A5S9NEV8_9HYPH</name>
<evidence type="ECO:0000313" key="13">
    <source>
        <dbReference type="EMBL" id="CAA0088345.1"/>
    </source>
</evidence>
<comment type="catalytic activity">
    <reaction evidence="11 12">
        <text>5,10-methenyl-5,6,7,8-tetrahydromethanopterin + H2O = N(5)-formyl-5,6,7,8-tetrahydromethanopterin + H(+)</text>
        <dbReference type="Rhea" id="RHEA:19053"/>
        <dbReference type="ChEBI" id="CHEBI:15377"/>
        <dbReference type="ChEBI" id="CHEBI:15378"/>
        <dbReference type="ChEBI" id="CHEBI:58018"/>
        <dbReference type="ChEBI" id="CHEBI:58337"/>
        <dbReference type="EC" id="3.5.4.27"/>
    </reaction>
</comment>
<evidence type="ECO:0000256" key="4">
    <source>
        <dbReference type="ARBA" id="ARBA00006902"/>
    </source>
</evidence>
<evidence type="ECO:0000256" key="2">
    <source>
        <dbReference type="ARBA" id="ARBA00004496"/>
    </source>
</evidence>
<dbReference type="GO" id="GO:0046294">
    <property type="term" value="P:formaldehyde catabolic process"/>
    <property type="evidence" value="ECO:0007669"/>
    <property type="project" value="UniProtKB-UniRule"/>
</dbReference>
<evidence type="ECO:0000256" key="5">
    <source>
        <dbReference type="ARBA" id="ARBA00012765"/>
    </source>
</evidence>
<keyword evidence="7 12" id="KW-0963">Cytoplasm</keyword>
<protein>
    <recommendedName>
        <fullName evidence="6 12">Methenyltetrahydromethanopterin cyclohydrolase</fullName>
        <ecNumber evidence="5 12">3.5.4.27</ecNumber>
    </recommendedName>
    <alternativeName>
        <fullName evidence="10 12">Methenyl-H4MPT cyclohydrolase</fullName>
    </alternativeName>
</protein>
<evidence type="ECO:0000256" key="10">
    <source>
        <dbReference type="ARBA" id="ARBA00030468"/>
    </source>
</evidence>
<proteinExistence type="inferred from homology"/>
<keyword evidence="14" id="KW-1185">Reference proteome</keyword>
<reference evidence="13 14" key="1">
    <citation type="submission" date="2019-12" db="EMBL/GenBank/DDBJ databases">
        <authorList>
            <person name="Reyes-Prieto M."/>
        </authorList>
    </citation>
    <scope>NUCLEOTIDE SEQUENCE [LARGE SCALE GENOMIC DNA]</scope>
    <source>
        <strain evidence="13">HF14-78462</strain>
    </source>
</reference>
<dbReference type="EMBL" id="CACSAS010000001">
    <property type="protein sequence ID" value="CAA0088345.1"/>
    <property type="molecule type" value="Genomic_DNA"/>
</dbReference>
<keyword evidence="9 12" id="KW-0378">Hydrolase</keyword>
<evidence type="ECO:0000256" key="11">
    <source>
        <dbReference type="ARBA" id="ARBA00048684"/>
    </source>
</evidence>
<dbReference type="RefSeq" id="WP_144343115.1">
    <property type="nucleotide sequence ID" value="NZ_CACSAS010000001.1"/>
</dbReference>
<evidence type="ECO:0000256" key="1">
    <source>
        <dbReference type="ARBA" id="ARBA00004058"/>
    </source>
</evidence>
<dbReference type="AlphaFoldDB" id="A0A5S9NEV8"/>
<evidence type="ECO:0000256" key="12">
    <source>
        <dbReference type="HAMAP-Rule" id="MF_00486"/>
    </source>
</evidence>
<keyword evidence="8 12" id="KW-0554">One-carbon metabolism</keyword>
<evidence type="ECO:0000256" key="3">
    <source>
        <dbReference type="ARBA" id="ARBA00005087"/>
    </source>
</evidence>
<evidence type="ECO:0000256" key="6">
    <source>
        <dbReference type="ARBA" id="ARBA00020597"/>
    </source>
</evidence>
<organism evidence="13 14">
    <name type="scientific">Starkeya nomas</name>
    <dbReference type="NCBI Taxonomy" id="2666134"/>
    <lineage>
        <taxon>Bacteria</taxon>
        <taxon>Pseudomonadati</taxon>
        <taxon>Pseudomonadota</taxon>
        <taxon>Alphaproteobacteria</taxon>
        <taxon>Hyphomicrobiales</taxon>
        <taxon>Xanthobacteraceae</taxon>
        <taxon>Starkeya</taxon>
    </lineage>
</organism>
<evidence type="ECO:0000256" key="8">
    <source>
        <dbReference type="ARBA" id="ARBA00022563"/>
    </source>
</evidence>
<dbReference type="HAMAP" id="MF_00486">
    <property type="entry name" value="McH"/>
    <property type="match status" value="1"/>
</dbReference>
<dbReference type="Pfam" id="PF02289">
    <property type="entry name" value="MCH"/>
    <property type="match status" value="1"/>
</dbReference>
<dbReference type="CDD" id="cd00545">
    <property type="entry name" value="MCH"/>
    <property type="match status" value="1"/>
</dbReference>
<dbReference type="InterPro" id="IPR003209">
    <property type="entry name" value="METHMP_CycHdrlase"/>
</dbReference>
<evidence type="ECO:0000313" key="14">
    <source>
        <dbReference type="Proteomes" id="UP000433050"/>
    </source>
</evidence>
<gene>
    <name evidence="12 13" type="primary">mch</name>
    <name evidence="13" type="ORF">STARVERO_00680</name>
</gene>
<dbReference type="Gene3D" id="3.30.1030.10">
    <property type="entry name" value="Methenyltetrahydromethanopterin Cyclohydrolase, Chain A, domain 2"/>
    <property type="match status" value="1"/>
</dbReference>
<dbReference type="GO" id="GO:0018759">
    <property type="term" value="F:methenyltetrahydromethanopterin cyclohydrolase activity"/>
    <property type="evidence" value="ECO:0007669"/>
    <property type="project" value="UniProtKB-UniRule"/>
</dbReference>
<comment type="pathway">
    <text evidence="3 12">One-carbon metabolism; formaldehyde degradation; formate from formaldehyde (H(4)MPT route): step 3/5.</text>
</comment>
<dbReference type="GO" id="GO:0005737">
    <property type="term" value="C:cytoplasm"/>
    <property type="evidence" value="ECO:0007669"/>
    <property type="project" value="UniProtKB-SubCell"/>
</dbReference>
<accession>A0A5S9NEV8</accession>
<sequence length="327" mass="34644">MGDTIESDTIELLRPSVAALSAPLVEDLIAKAAVLRLDVSRSPCGARIVDAGIKARGGIEAGRRIAEICLGGLGRVSVDTAGRFPRWGTMITVTTADPVIACLGSQYAGWSLAEGDFFALGSGPARALWAKETLFGELGYRDSADHACLVLEVDRTPPDSLVARIAEECGVAPEKLTLILTPTSSLAGTVQIVARVLEVALHKTHALHFPLDRVVDGIGSSPLPPPAPDFVAAMGRTNDATLYGGDVQLFVTGPESEARELAEGLPSSSSRDHGRTFAEIFTAYKGDFYAMDPMLFSPARVTVTALETGRSFTFGAFHDEILERSFA</sequence>
<comment type="function">
    <text evidence="1 12">Catalyzes the hydrolysis of methenyl-H(4)MPT(+) to 5-formyl-H(4)MPT.</text>
</comment>
<dbReference type="GO" id="GO:0006730">
    <property type="term" value="P:one-carbon metabolic process"/>
    <property type="evidence" value="ECO:0007669"/>
    <property type="project" value="UniProtKB-UniRule"/>
</dbReference>